<dbReference type="InterPro" id="IPR013083">
    <property type="entry name" value="Znf_RING/FYVE/PHD"/>
</dbReference>
<dbReference type="RefSeq" id="XP_011096906.1">
    <property type="nucleotide sequence ID" value="XM_011098604.2"/>
</dbReference>
<feature type="region of interest" description="Disordered" evidence="2">
    <location>
        <begin position="57"/>
        <end position="100"/>
    </location>
</feature>
<feature type="compositionally biased region" description="Low complexity" evidence="2">
    <location>
        <begin position="610"/>
        <end position="637"/>
    </location>
</feature>
<gene>
    <name evidence="5" type="primary">LOC105175961</name>
</gene>
<keyword evidence="1" id="KW-0479">Metal-binding</keyword>
<keyword evidence="4" id="KW-1185">Reference proteome</keyword>
<feature type="region of interest" description="Disordered" evidence="2">
    <location>
        <begin position="338"/>
        <end position="371"/>
    </location>
</feature>
<evidence type="ECO:0000256" key="2">
    <source>
        <dbReference type="SAM" id="MobiDB-lite"/>
    </source>
</evidence>
<protein>
    <submittedName>
        <fullName evidence="5">Uncharacterized protein LOC105175961</fullName>
    </submittedName>
</protein>
<evidence type="ECO:0000259" key="3">
    <source>
        <dbReference type="PROSITE" id="PS50089"/>
    </source>
</evidence>
<feature type="compositionally biased region" description="Acidic residues" evidence="2">
    <location>
        <begin position="546"/>
        <end position="561"/>
    </location>
</feature>
<evidence type="ECO:0000313" key="5">
    <source>
        <dbReference type="RefSeq" id="XP_011096906.1"/>
    </source>
</evidence>
<feature type="compositionally biased region" description="Basic and acidic residues" evidence="2">
    <location>
        <begin position="579"/>
        <end position="591"/>
    </location>
</feature>
<dbReference type="Pfam" id="PF13920">
    <property type="entry name" value="zf-C3HC4_3"/>
    <property type="match status" value="1"/>
</dbReference>
<keyword evidence="1" id="KW-0862">Zinc</keyword>
<feature type="region of interest" description="Disordered" evidence="2">
    <location>
        <begin position="1"/>
        <end position="29"/>
    </location>
</feature>
<dbReference type="AlphaFoldDB" id="A0A6I9UFX7"/>
<organism evidence="4 5">
    <name type="scientific">Sesamum indicum</name>
    <name type="common">Oriental sesame</name>
    <name type="synonym">Sesamum orientale</name>
    <dbReference type="NCBI Taxonomy" id="4182"/>
    <lineage>
        <taxon>Eukaryota</taxon>
        <taxon>Viridiplantae</taxon>
        <taxon>Streptophyta</taxon>
        <taxon>Embryophyta</taxon>
        <taxon>Tracheophyta</taxon>
        <taxon>Spermatophyta</taxon>
        <taxon>Magnoliopsida</taxon>
        <taxon>eudicotyledons</taxon>
        <taxon>Gunneridae</taxon>
        <taxon>Pentapetalae</taxon>
        <taxon>asterids</taxon>
        <taxon>lamiids</taxon>
        <taxon>Lamiales</taxon>
        <taxon>Pedaliaceae</taxon>
        <taxon>Sesamum</taxon>
    </lineage>
</organism>
<dbReference type="PANTHER" id="PTHR47820:SF3">
    <property type="entry name" value="OS07G0499800 PROTEIN"/>
    <property type="match status" value="1"/>
</dbReference>
<dbReference type="KEGG" id="sind:105175961"/>
<feature type="compositionally biased region" description="Polar residues" evidence="2">
    <location>
        <begin position="338"/>
        <end position="359"/>
    </location>
</feature>
<dbReference type="PANTHER" id="PTHR47820">
    <property type="entry name" value="BNAC05G24000D PROTEIN"/>
    <property type="match status" value="1"/>
</dbReference>
<dbReference type="CDD" id="cd16647">
    <property type="entry name" value="mRING-HC-C3HC5_NEU1"/>
    <property type="match status" value="1"/>
</dbReference>
<feature type="domain" description="RING-type" evidence="3">
    <location>
        <begin position="712"/>
        <end position="751"/>
    </location>
</feature>
<dbReference type="Proteomes" id="UP000504604">
    <property type="component" value="Linkage group LG12"/>
</dbReference>
<dbReference type="PROSITE" id="PS50089">
    <property type="entry name" value="ZF_RING_2"/>
    <property type="match status" value="1"/>
</dbReference>
<dbReference type="FunCoup" id="A0A6I9UFX7">
    <property type="interactions" value="47"/>
</dbReference>
<feature type="region of interest" description="Disordered" evidence="2">
    <location>
        <begin position="239"/>
        <end position="274"/>
    </location>
</feature>
<evidence type="ECO:0000256" key="1">
    <source>
        <dbReference type="PROSITE-ProRule" id="PRU00175"/>
    </source>
</evidence>
<evidence type="ECO:0000313" key="4">
    <source>
        <dbReference type="Proteomes" id="UP000504604"/>
    </source>
</evidence>
<proteinExistence type="predicted"/>
<keyword evidence="1" id="KW-0863">Zinc-finger</keyword>
<dbReference type="OrthoDB" id="6078042at2759"/>
<feature type="compositionally biased region" description="Basic and acidic residues" evidence="2">
    <location>
        <begin position="91"/>
        <end position="100"/>
    </location>
</feature>
<feature type="compositionally biased region" description="Polar residues" evidence="2">
    <location>
        <begin position="594"/>
        <end position="609"/>
    </location>
</feature>
<feature type="compositionally biased region" description="Polar residues" evidence="2">
    <location>
        <begin position="253"/>
        <end position="263"/>
    </location>
</feature>
<feature type="region of interest" description="Disordered" evidence="2">
    <location>
        <begin position="523"/>
        <end position="637"/>
    </location>
</feature>
<dbReference type="InParanoid" id="A0A6I9UFX7"/>
<accession>A0A6I9UFX7</accession>
<dbReference type="Gene3D" id="3.30.40.10">
    <property type="entry name" value="Zinc/RING finger domain, C3HC4 (zinc finger)"/>
    <property type="match status" value="1"/>
</dbReference>
<dbReference type="GeneID" id="105175961"/>
<name>A0A6I9UFX7_SESIN</name>
<dbReference type="InterPro" id="IPR001841">
    <property type="entry name" value="Znf_RING"/>
</dbReference>
<reference evidence="5" key="1">
    <citation type="submission" date="2025-08" db="UniProtKB">
        <authorList>
            <consortium name="RefSeq"/>
        </authorList>
    </citation>
    <scope>IDENTIFICATION</scope>
</reference>
<feature type="compositionally biased region" description="Basic and acidic residues" evidence="2">
    <location>
        <begin position="527"/>
        <end position="545"/>
    </location>
</feature>
<dbReference type="GO" id="GO:0008270">
    <property type="term" value="F:zinc ion binding"/>
    <property type="evidence" value="ECO:0007669"/>
    <property type="project" value="UniProtKB-KW"/>
</dbReference>
<sequence>MFLSGDHPHRSTIKARRSTSPTQCESFVEVPNSGGVSSLVQKWRGFEAEAKCCSSRNSSAYMYGPQDNDQDDPFGGWESDRTAFSGPPSSRSRDSDAAESERLRVADIIKKLTEERFNEVGSDSPPRVRTSFEQSEQRCFTPLLSSPRIRGRQAYHDLLMQMERERRKELERLVGRKAVSKFSHRGRIQAMLRIRFLRRSIETKDAWHSNTTSSESHKAVQPQPAVVHFRVRVGASAQNGSVHSGSCRKDTTSAEPNLHSANQQEKENECQELTNSKSCHRVRADHIQDSEDSVTSKEQNASHCSHEVNENIEQNVHISHSYENIHFDGSPFSKLMRQETNWESSNRSSGESAETAGTSHNKETNSGDTTKSIHNIDINIYNEVKEGSNQQIVKTNYDLTSGYDHHQGFVEKGESPSNQHLVETDTYWVSDVSHPEVGWEELHSDYQQLSGNNRDWIEEVSRPRSDWEGLRQERYREMLDPFLDNEEIRLLLGRRSVSTFLSSGLREKIDQVIISRAQGQETLKNNQRREEKQLPEREQTATSEEREGEDGEDEQDEEGEDYGNYLNEYEEAESSVEQRCNESDDYTDHIRTSPPASWPQNQGHESSNHSYQVASPSAQQSSSNHYSQNNGHNSSYSTHPAIEMELMCDLRGHMEQLHQEMSELRKAIKCCMDMQMKLQRSIKKEVAVALNHSDRKHGRRNSEKKAASGGRCCICCKVQVDCLLYRCGHMCTCYKCAHELQSSSGKCPICTAPILDVVRTYSNHS</sequence>